<organism evidence="2 3">
    <name type="scientific">Bifidobacterium myosotis</name>
    <dbReference type="NCBI Taxonomy" id="1630166"/>
    <lineage>
        <taxon>Bacteria</taxon>
        <taxon>Bacillati</taxon>
        <taxon>Actinomycetota</taxon>
        <taxon>Actinomycetes</taxon>
        <taxon>Bifidobacteriales</taxon>
        <taxon>Bifidobacteriaceae</taxon>
        <taxon>Bifidobacterium</taxon>
    </lineage>
</organism>
<proteinExistence type="predicted"/>
<comment type="caution">
    <text evidence="2">The sequence shown here is derived from an EMBL/GenBank/DDBJ whole genome shotgun (WGS) entry which is preliminary data.</text>
</comment>
<feature type="transmembrane region" description="Helical" evidence="1">
    <location>
        <begin position="20"/>
        <end position="39"/>
    </location>
</feature>
<dbReference type="RefSeq" id="WP_150380126.1">
    <property type="nucleotide sequence ID" value="NZ_RZUH01000014.1"/>
</dbReference>
<dbReference type="Proteomes" id="UP000410049">
    <property type="component" value="Unassembled WGS sequence"/>
</dbReference>
<sequence length="84" mass="8802">MDWFAAAVVWYASLPVWGRGLVTLAFGALAAWAAFRLAVRLVRGVVRAAIAALLAFLLATVPGNLLMHAAYDAVGEAVSTGVDM</sequence>
<evidence type="ECO:0000313" key="3">
    <source>
        <dbReference type="Proteomes" id="UP000410049"/>
    </source>
</evidence>
<accession>A0A5M9ZG33</accession>
<dbReference type="EMBL" id="RZUH01000014">
    <property type="protein sequence ID" value="KAA8825663.1"/>
    <property type="molecule type" value="Genomic_DNA"/>
</dbReference>
<keyword evidence="1" id="KW-0472">Membrane</keyword>
<dbReference type="AlphaFoldDB" id="A0A5M9ZG33"/>
<keyword evidence="1" id="KW-0812">Transmembrane</keyword>
<evidence type="ECO:0000313" key="2">
    <source>
        <dbReference type="EMBL" id="KAA8825663.1"/>
    </source>
</evidence>
<protein>
    <submittedName>
        <fullName evidence="2">Uncharacterized protein</fullName>
    </submittedName>
</protein>
<feature type="transmembrane region" description="Helical" evidence="1">
    <location>
        <begin position="51"/>
        <end position="71"/>
    </location>
</feature>
<keyword evidence="1" id="KW-1133">Transmembrane helix</keyword>
<evidence type="ECO:0000256" key="1">
    <source>
        <dbReference type="SAM" id="Phobius"/>
    </source>
</evidence>
<name>A0A5M9ZG33_9BIFI</name>
<reference evidence="2 3" key="1">
    <citation type="journal article" date="2019" name="Syst. Appl. Microbiol.">
        <title>Characterization of Bifidobacterium species in feaces of the Egyptian fruit bat: Description of B. vespertilionis sp. nov. and B. rousetti sp. nov.</title>
        <authorList>
            <person name="Modesto M."/>
            <person name="Satti M."/>
            <person name="Watanabe K."/>
            <person name="Puglisi E."/>
            <person name="Morelli L."/>
            <person name="Huang C.-H."/>
            <person name="Liou J.-S."/>
            <person name="Miyashita M."/>
            <person name="Tamura T."/>
            <person name="Saito S."/>
            <person name="Mori K."/>
            <person name="Huang L."/>
            <person name="Sciavilla P."/>
            <person name="Sandri C."/>
            <person name="Spiezio C."/>
            <person name="Vitali F."/>
            <person name="Cavalieri D."/>
            <person name="Perpetuini G."/>
            <person name="Tofalo R."/>
            <person name="Bonetti A."/>
            <person name="Arita M."/>
            <person name="Mattarelli P."/>
        </authorList>
    </citation>
    <scope>NUCLEOTIDE SEQUENCE [LARGE SCALE GENOMIC DNA]</scope>
    <source>
        <strain evidence="2 3">RST17</strain>
    </source>
</reference>
<gene>
    <name evidence="2" type="ORF">EMO91_11915</name>
</gene>